<feature type="region of interest" description="Disordered" evidence="1">
    <location>
        <begin position="1"/>
        <end position="21"/>
    </location>
</feature>
<feature type="region of interest" description="Disordered" evidence="1">
    <location>
        <begin position="64"/>
        <end position="95"/>
    </location>
</feature>
<proteinExistence type="predicted"/>
<dbReference type="AlphaFoldDB" id="A0AAU7WMT3"/>
<evidence type="ECO:0000256" key="1">
    <source>
        <dbReference type="SAM" id="MobiDB-lite"/>
    </source>
</evidence>
<accession>A0AAU7WMT3</accession>
<name>A0AAU7WMT3_9PSED</name>
<dbReference type="EMBL" id="CP158490">
    <property type="protein sequence ID" value="XBY21207.1"/>
    <property type="molecule type" value="Genomic_DNA"/>
</dbReference>
<organism evidence="2">
    <name type="scientific">Pseudomonas sp. W17</name>
    <dbReference type="NCBI Taxonomy" id="3144407"/>
    <lineage>
        <taxon>Bacteria</taxon>
        <taxon>Pseudomonadati</taxon>
        <taxon>Pseudomonadota</taxon>
        <taxon>Gammaproteobacteria</taxon>
        <taxon>Pseudomonadales</taxon>
        <taxon>Pseudomonadaceae</taxon>
        <taxon>Pseudomonas</taxon>
    </lineage>
</organism>
<dbReference type="RefSeq" id="WP_350402772.1">
    <property type="nucleotide sequence ID" value="NZ_CP158490.1"/>
</dbReference>
<reference evidence="2" key="1">
    <citation type="submission" date="2024-06" db="EMBL/GenBank/DDBJ databases">
        <authorList>
            <person name="Wu L."/>
        </authorList>
    </citation>
    <scope>NUCLEOTIDE SEQUENCE</scope>
    <source>
        <strain evidence="2">W17</strain>
    </source>
</reference>
<gene>
    <name evidence="2" type="ORF">ABCR88_16940</name>
</gene>
<protein>
    <submittedName>
        <fullName evidence="2">Uncharacterized protein</fullName>
    </submittedName>
</protein>
<evidence type="ECO:0000313" key="2">
    <source>
        <dbReference type="EMBL" id="XBY21207.1"/>
    </source>
</evidence>
<sequence>MPKPKKNNPRSTPPASTAPSPHRYLFPFGALLLLLVLGGLAWFLLAEPPRLAAAQALQEQLQRSDLPPIRRTGQLSQRPGTDTAMEATQPRGPGVAIGRMARRARLPKPHQNQSNRINYQF</sequence>